<evidence type="ECO:0000313" key="10">
    <source>
        <dbReference type="EMBL" id="CBQ68747.1"/>
    </source>
</evidence>
<dbReference type="PANTHER" id="PTHR33577:SF1">
    <property type="entry name" value="HEME HALOPEROXIDASE FAMILY PROFILE DOMAIN-CONTAINING PROTEIN"/>
    <property type="match status" value="1"/>
</dbReference>
<evidence type="ECO:0000256" key="2">
    <source>
        <dbReference type="ARBA" id="ARBA00022559"/>
    </source>
</evidence>
<keyword evidence="2" id="KW-0575">Peroxidase</keyword>
<dbReference type="InterPro" id="IPR000028">
    <property type="entry name" value="Chloroperoxidase"/>
</dbReference>
<gene>
    <name evidence="10" type="ORF">sr15029</name>
</gene>
<proteinExistence type="inferred from homology"/>
<dbReference type="Pfam" id="PF01328">
    <property type="entry name" value="Peroxidase_2"/>
    <property type="match status" value="1"/>
</dbReference>
<evidence type="ECO:0000256" key="4">
    <source>
        <dbReference type="ARBA" id="ARBA00022723"/>
    </source>
</evidence>
<keyword evidence="8" id="KW-0732">Signal</keyword>
<evidence type="ECO:0000256" key="7">
    <source>
        <dbReference type="ARBA" id="ARBA00025795"/>
    </source>
</evidence>
<sequence length="494" mass="53717">MRLTILIPALSVLLSSVTAFPSYAGLDKIDYSAFLEKAAKIKGGEELIKRGTPNNGNTGFEQRTLHALIDPASFKYNEKEQYVDLTSDEHKFIPPGANDIRGPCPGLNLLANHGYLNRNGVTNLYQAIDAISRVFGVELDLGLALSAYATVFNGNILDLTWSIGGPYQSQGLGKLTDILLGTPGGINAHNIYEGDASIVRQDYYQPGADHDNVLVHLPYFQDLLDLGNNDQTEGKDVYTAELMLQHKSNRWHQSVATNPLFFNSAFGGLVVTTAAERFVAEFAANNTADENGYNRLYLDEKNLLAFFSVERTAQGLKYTPGHEKLLPSWHRRPLGATFGLDDIVLTLLHAASIDPSLLSVGGNAGKVNTFTGVDVGNLTGGLYNVETLVKDPQALACYLYQIGIEQLVPTQINVLYKVTGQALDFVGKFLAAPWQKLATAGGNPCDSFNSNIAQQYSKYPGSKIERNGQTGVLTTLLDGLTGGLVRKRRRSVAK</sequence>
<evidence type="ECO:0000256" key="8">
    <source>
        <dbReference type="SAM" id="SignalP"/>
    </source>
</evidence>
<keyword evidence="11" id="KW-1185">Reference proteome</keyword>
<keyword evidence="6" id="KW-0408">Iron</keyword>
<dbReference type="Gene3D" id="1.10.489.10">
    <property type="entry name" value="Chloroperoxidase-like"/>
    <property type="match status" value="1"/>
</dbReference>
<protein>
    <recommendedName>
        <fullName evidence="9">Heme haloperoxidase family profile domain-containing protein</fullName>
    </recommendedName>
</protein>
<evidence type="ECO:0000256" key="5">
    <source>
        <dbReference type="ARBA" id="ARBA00023002"/>
    </source>
</evidence>
<dbReference type="GO" id="GO:0046872">
    <property type="term" value="F:metal ion binding"/>
    <property type="evidence" value="ECO:0007669"/>
    <property type="project" value="UniProtKB-KW"/>
</dbReference>
<keyword evidence="4" id="KW-0479">Metal-binding</keyword>
<dbReference type="GO" id="GO:0004601">
    <property type="term" value="F:peroxidase activity"/>
    <property type="evidence" value="ECO:0007669"/>
    <property type="project" value="UniProtKB-KW"/>
</dbReference>
<reference evidence="10 11" key="1">
    <citation type="journal article" date="2010" name="Science">
        <title>Pathogenicity determinants in smut fungi revealed by genome comparison.</title>
        <authorList>
            <person name="Schirawski J."/>
            <person name="Mannhaupt G."/>
            <person name="Muench K."/>
            <person name="Brefort T."/>
            <person name="Schipper K."/>
            <person name="Doehlemann G."/>
            <person name="Di Stasio M."/>
            <person name="Roessel N."/>
            <person name="Mendoza-Mendoza A."/>
            <person name="Pester D."/>
            <person name="Mueller O."/>
            <person name="Winterberg B."/>
            <person name="Meyer E."/>
            <person name="Ghareeb H."/>
            <person name="Wollenberg T."/>
            <person name="Muensterkoetter M."/>
            <person name="Wong P."/>
            <person name="Walter M."/>
            <person name="Stukenbrock E."/>
            <person name="Gueldener U."/>
            <person name="Kahmann R."/>
        </authorList>
    </citation>
    <scope>NUCLEOTIDE SEQUENCE [LARGE SCALE GENOMIC DNA]</scope>
    <source>
        <strain evidence="11">SRZ2</strain>
    </source>
</reference>
<feature type="chain" id="PRO_5003216474" description="Heme haloperoxidase family profile domain-containing protein" evidence="8">
    <location>
        <begin position="20"/>
        <end position="494"/>
    </location>
</feature>
<feature type="domain" description="Heme haloperoxidase family profile" evidence="9">
    <location>
        <begin position="88"/>
        <end position="345"/>
    </location>
</feature>
<dbReference type="EMBL" id="FQ311433">
    <property type="protein sequence ID" value="CBQ68747.1"/>
    <property type="molecule type" value="Genomic_DNA"/>
</dbReference>
<keyword evidence="3" id="KW-0349">Heme</keyword>
<name>E6ZNU6_SPORE</name>
<evidence type="ECO:0000256" key="6">
    <source>
        <dbReference type="ARBA" id="ARBA00023004"/>
    </source>
</evidence>
<evidence type="ECO:0000256" key="1">
    <source>
        <dbReference type="ARBA" id="ARBA00001970"/>
    </source>
</evidence>
<dbReference type="OrthoDB" id="407298at2759"/>
<dbReference type="Proteomes" id="UP000008867">
    <property type="component" value="Chromosome 12"/>
</dbReference>
<accession>E6ZNU6</accession>
<dbReference type="PROSITE" id="PS51405">
    <property type="entry name" value="HEME_HALOPEROXIDASE"/>
    <property type="match status" value="1"/>
</dbReference>
<dbReference type="SUPFAM" id="SSF47571">
    <property type="entry name" value="Cloroperoxidase"/>
    <property type="match status" value="1"/>
</dbReference>
<comment type="similarity">
    <text evidence="7">Belongs to the chloroperoxidase family.</text>
</comment>
<dbReference type="VEuPathDB" id="FungiDB:sr15029"/>
<dbReference type="HOGENOM" id="CLU_029871_2_0_1"/>
<dbReference type="InterPro" id="IPR036851">
    <property type="entry name" value="Chloroperoxidase-like_sf"/>
</dbReference>
<organism evidence="10 11">
    <name type="scientific">Sporisorium reilianum (strain SRZ2)</name>
    <name type="common">Maize head smut fungus</name>
    <dbReference type="NCBI Taxonomy" id="999809"/>
    <lineage>
        <taxon>Eukaryota</taxon>
        <taxon>Fungi</taxon>
        <taxon>Dikarya</taxon>
        <taxon>Basidiomycota</taxon>
        <taxon>Ustilaginomycotina</taxon>
        <taxon>Ustilaginomycetes</taxon>
        <taxon>Ustilaginales</taxon>
        <taxon>Ustilaginaceae</taxon>
        <taxon>Sporisorium</taxon>
    </lineage>
</organism>
<dbReference type="AlphaFoldDB" id="E6ZNU6"/>
<dbReference type="PANTHER" id="PTHR33577">
    <property type="entry name" value="STERIGMATOCYSTIN BIOSYNTHESIS PEROXIDASE STCC-RELATED"/>
    <property type="match status" value="1"/>
</dbReference>
<feature type="signal peptide" evidence="8">
    <location>
        <begin position="1"/>
        <end position="19"/>
    </location>
</feature>
<keyword evidence="5" id="KW-0560">Oxidoreductase</keyword>
<comment type="cofactor">
    <cofactor evidence="1">
        <name>heme b</name>
        <dbReference type="ChEBI" id="CHEBI:60344"/>
    </cofactor>
</comment>
<evidence type="ECO:0000259" key="9">
    <source>
        <dbReference type="PROSITE" id="PS51405"/>
    </source>
</evidence>
<evidence type="ECO:0000256" key="3">
    <source>
        <dbReference type="ARBA" id="ARBA00022617"/>
    </source>
</evidence>
<dbReference type="eggNOG" id="ENOG502R9UB">
    <property type="taxonomic scope" value="Eukaryota"/>
</dbReference>
<evidence type="ECO:0000313" key="11">
    <source>
        <dbReference type="Proteomes" id="UP000008867"/>
    </source>
</evidence>